<feature type="chain" id="PRO_5046460745" evidence="1">
    <location>
        <begin position="26"/>
        <end position="376"/>
    </location>
</feature>
<keyword evidence="1" id="KW-0732">Signal</keyword>
<evidence type="ECO:0000313" key="3">
    <source>
        <dbReference type="Proteomes" id="UP001479436"/>
    </source>
</evidence>
<protein>
    <submittedName>
        <fullName evidence="2">Uncharacterized protein</fullName>
    </submittedName>
</protein>
<dbReference type="Pfam" id="PF00657">
    <property type="entry name" value="Lipase_GDSL"/>
    <property type="match status" value="1"/>
</dbReference>
<dbReference type="SUPFAM" id="SSF52266">
    <property type="entry name" value="SGNH hydrolase"/>
    <property type="match status" value="1"/>
</dbReference>
<evidence type="ECO:0000256" key="1">
    <source>
        <dbReference type="SAM" id="SignalP"/>
    </source>
</evidence>
<dbReference type="PANTHER" id="PTHR21325">
    <property type="entry name" value="PHOSPHOLIPASE B, PLB1"/>
    <property type="match status" value="1"/>
</dbReference>
<gene>
    <name evidence="2" type="ORF">K7432_015116</name>
</gene>
<dbReference type="InterPro" id="IPR001087">
    <property type="entry name" value="GDSL"/>
</dbReference>
<feature type="signal peptide" evidence="1">
    <location>
        <begin position="1"/>
        <end position="25"/>
    </location>
</feature>
<accession>A0ABR2WGU2</accession>
<dbReference type="EMBL" id="JASJQH010001933">
    <property type="protein sequence ID" value="KAK9760651.1"/>
    <property type="molecule type" value="Genomic_DNA"/>
</dbReference>
<dbReference type="PANTHER" id="PTHR21325:SF31">
    <property type="entry name" value="GH22081P-RELATED"/>
    <property type="match status" value="1"/>
</dbReference>
<dbReference type="InterPro" id="IPR038885">
    <property type="entry name" value="PLB1"/>
</dbReference>
<comment type="caution">
    <text evidence="2">The sequence shown here is derived from an EMBL/GenBank/DDBJ whole genome shotgun (WGS) entry which is preliminary data.</text>
</comment>
<dbReference type="Gene3D" id="3.40.50.1110">
    <property type="entry name" value="SGNH hydrolase"/>
    <property type="match status" value="1"/>
</dbReference>
<dbReference type="InterPro" id="IPR036514">
    <property type="entry name" value="SGNH_hydro_sf"/>
</dbReference>
<name>A0ABR2WGU2_9FUNG</name>
<dbReference type="Proteomes" id="UP001479436">
    <property type="component" value="Unassembled WGS sequence"/>
</dbReference>
<reference evidence="2 3" key="1">
    <citation type="submission" date="2023-04" db="EMBL/GenBank/DDBJ databases">
        <title>Genome of Basidiobolus ranarum AG-B5.</title>
        <authorList>
            <person name="Stajich J.E."/>
            <person name="Carter-House D."/>
            <person name="Gryganskyi A."/>
        </authorList>
    </citation>
    <scope>NUCLEOTIDE SEQUENCE [LARGE SCALE GENOMIC DNA]</scope>
    <source>
        <strain evidence="2 3">AG-B5</strain>
    </source>
</reference>
<evidence type="ECO:0000313" key="2">
    <source>
        <dbReference type="EMBL" id="KAK9760651.1"/>
    </source>
</evidence>
<organism evidence="2 3">
    <name type="scientific">Basidiobolus ranarum</name>
    <dbReference type="NCBI Taxonomy" id="34480"/>
    <lineage>
        <taxon>Eukaryota</taxon>
        <taxon>Fungi</taxon>
        <taxon>Fungi incertae sedis</taxon>
        <taxon>Zoopagomycota</taxon>
        <taxon>Entomophthoromycotina</taxon>
        <taxon>Basidiobolomycetes</taxon>
        <taxon>Basidiobolales</taxon>
        <taxon>Basidiobolaceae</taxon>
        <taxon>Basidiobolus</taxon>
    </lineage>
</organism>
<proteinExistence type="predicted"/>
<sequence>MRLVTKVASSVMLIAGLFLAGKVNGAKDISQCPRLTPRTTSPTSVNDLRADDIKVFMALGDSITAGFAAKGIQDGRFISLKSLYESRGVSYAAGGDPGETTIPNLFGHYNTTVRGPSVGEHLVELCYGPLCPPFQYRPEKDNLNAAQTGALSTNLATEVDYLLGRIKKYPGIDIQNDWKLLTLQLGSNDLCQSCLDLFQFTGPDVYEKNIRAAIERVRKSIPRVVVSLGGVFNVSQTWAKTKNDPYCQKVMGLPHLNIECPCALLGGIIGEESRKSMDKRAAAFNQRLVKIYQDYKNQQTNTFAITLHPLDIDLSSLPIDHLSNVDCFHPGRKAHAYIAKGLWNNFWIPFEQRRKTWSFDPNIEVYCPNDSDRIRI</sequence>
<keyword evidence="3" id="KW-1185">Reference proteome</keyword>